<comment type="caution">
    <text evidence="9">The sequence shown here is derived from an EMBL/GenBank/DDBJ whole genome shotgun (WGS) entry which is preliminary data.</text>
</comment>
<dbReference type="GO" id="GO:0006935">
    <property type="term" value="P:chemotaxis"/>
    <property type="evidence" value="ECO:0007669"/>
    <property type="project" value="UniProtKB-KW"/>
</dbReference>
<evidence type="ECO:0000256" key="4">
    <source>
        <dbReference type="PROSITE-ProRule" id="PRU00284"/>
    </source>
</evidence>
<keyword evidence="6" id="KW-0812">Transmembrane</keyword>
<dbReference type="FunFam" id="1.10.287.950:FF:000001">
    <property type="entry name" value="Methyl-accepting chemotaxis sensory transducer"/>
    <property type="match status" value="1"/>
</dbReference>
<keyword evidence="4" id="KW-0807">Transducer</keyword>
<dbReference type="InterPro" id="IPR051310">
    <property type="entry name" value="MCP_chemotaxis"/>
</dbReference>
<dbReference type="PROSITE" id="PS50111">
    <property type="entry name" value="CHEMOTAXIS_TRANSDUC_2"/>
    <property type="match status" value="1"/>
</dbReference>
<dbReference type="InterPro" id="IPR004090">
    <property type="entry name" value="Chemotax_Me-accpt_rcpt"/>
</dbReference>
<dbReference type="SUPFAM" id="SSF58104">
    <property type="entry name" value="Methyl-accepting chemotaxis protein (MCP) signaling domain"/>
    <property type="match status" value="1"/>
</dbReference>
<evidence type="ECO:0000259" key="7">
    <source>
        <dbReference type="PROSITE" id="PS50111"/>
    </source>
</evidence>
<dbReference type="InterPro" id="IPR004089">
    <property type="entry name" value="MCPsignal_dom"/>
</dbReference>
<dbReference type="PROSITE" id="PS50885">
    <property type="entry name" value="HAMP"/>
    <property type="match status" value="2"/>
</dbReference>
<dbReference type="CDD" id="cd06225">
    <property type="entry name" value="HAMP"/>
    <property type="match status" value="1"/>
</dbReference>
<comment type="similarity">
    <text evidence="3">Belongs to the methyl-accepting chemotaxis (MCP) protein family.</text>
</comment>
<dbReference type="PANTHER" id="PTHR43531:SF11">
    <property type="entry name" value="METHYL-ACCEPTING CHEMOTAXIS PROTEIN 3"/>
    <property type="match status" value="1"/>
</dbReference>
<dbReference type="RefSeq" id="WP_343206352.1">
    <property type="nucleotide sequence ID" value="NZ_JACIDO010000003.1"/>
</dbReference>
<dbReference type="Pfam" id="PF00015">
    <property type="entry name" value="MCPsignal"/>
    <property type="match status" value="1"/>
</dbReference>
<feature type="region of interest" description="Disordered" evidence="5">
    <location>
        <begin position="633"/>
        <end position="695"/>
    </location>
</feature>
<dbReference type="SMART" id="SM00283">
    <property type="entry name" value="MA"/>
    <property type="match status" value="1"/>
</dbReference>
<feature type="compositionally biased region" description="Low complexity" evidence="5">
    <location>
        <begin position="654"/>
        <end position="665"/>
    </location>
</feature>
<feature type="domain" description="HAMP" evidence="8">
    <location>
        <begin position="240"/>
        <end position="293"/>
    </location>
</feature>
<reference evidence="9 10" key="1">
    <citation type="submission" date="2020-08" db="EMBL/GenBank/DDBJ databases">
        <title>Genomic Encyclopedia of Type Strains, Phase IV (KMG-IV): sequencing the most valuable type-strain genomes for metagenomic binning, comparative biology and taxonomic classification.</title>
        <authorList>
            <person name="Goeker M."/>
        </authorList>
    </citation>
    <scope>NUCLEOTIDE SEQUENCE [LARGE SCALE GENOMIC DNA]</scope>
    <source>
        <strain evidence="9 10">DSM 25024</strain>
    </source>
</reference>
<keyword evidence="2" id="KW-0145">Chemotaxis</keyword>
<dbReference type="SUPFAM" id="SSF158472">
    <property type="entry name" value="HAMP domain-like"/>
    <property type="match status" value="1"/>
</dbReference>
<dbReference type="PANTHER" id="PTHR43531">
    <property type="entry name" value="PROTEIN ICFG"/>
    <property type="match status" value="1"/>
</dbReference>
<dbReference type="CDD" id="cd11386">
    <property type="entry name" value="MCP_signal"/>
    <property type="match status" value="1"/>
</dbReference>
<comment type="subcellular location">
    <subcellularLocation>
        <location evidence="1">Membrane</location>
    </subcellularLocation>
</comment>
<dbReference type="Pfam" id="PF00672">
    <property type="entry name" value="HAMP"/>
    <property type="match status" value="1"/>
</dbReference>
<evidence type="ECO:0000256" key="3">
    <source>
        <dbReference type="ARBA" id="ARBA00029447"/>
    </source>
</evidence>
<dbReference type="AlphaFoldDB" id="A0A7W6FVC3"/>
<keyword evidence="6" id="KW-1133">Transmembrane helix</keyword>
<dbReference type="InterPro" id="IPR003660">
    <property type="entry name" value="HAMP_dom"/>
</dbReference>
<dbReference type="PRINTS" id="PR00260">
    <property type="entry name" value="CHEMTRNSDUCR"/>
</dbReference>
<keyword evidence="10" id="KW-1185">Reference proteome</keyword>
<dbReference type="Gene3D" id="1.10.287.950">
    <property type="entry name" value="Methyl-accepting chemotaxis protein"/>
    <property type="match status" value="1"/>
</dbReference>
<feature type="domain" description="Methyl-accepting transducer" evidence="7">
    <location>
        <begin position="378"/>
        <end position="607"/>
    </location>
</feature>
<feature type="domain" description="HAMP" evidence="8">
    <location>
        <begin position="327"/>
        <end position="373"/>
    </location>
</feature>
<evidence type="ECO:0000256" key="5">
    <source>
        <dbReference type="SAM" id="MobiDB-lite"/>
    </source>
</evidence>
<evidence type="ECO:0000313" key="10">
    <source>
        <dbReference type="Proteomes" id="UP000531216"/>
    </source>
</evidence>
<dbReference type="Gene3D" id="6.10.340.10">
    <property type="match status" value="1"/>
</dbReference>
<dbReference type="SMART" id="SM00304">
    <property type="entry name" value="HAMP"/>
    <property type="match status" value="2"/>
</dbReference>
<dbReference type="GO" id="GO:0004888">
    <property type="term" value="F:transmembrane signaling receptor activity"/>
    <property type="evidence" value="ECO:0007669"/>
    <property type="project" value="InterPro"/>
</dbReference>
<evidence type="ECO:0000256" key="6">
    <source>
        <dbReference type="SAM" id="Phobius"/>
    </source>
</evidence>
<feature type="transmembrane region" description="Helical" evidence="6">
    <location>
        <begin position="217"/>
        <end position="239"/>
    </location>
</feature>
<feature type="transmembrane region" description="Helical" evidence="6">
    <location>
        <begin position="6"/>
        <end position="28"/>
    </location>
</feature>
<evidence type="ECO:0000313" key="9">
    <source>
        <dbReference type="EMBL" id="MBB3935882.1"/>
    </source>
</evidence>
<name>A0A7W6FVC3_9HYPH</name>
<proteinExistence type="inferred from homology"/>
<dbReference type="Proteomes" id="UP000531216">
    <property type="component" value="Unassembled WGS sequence"/>
</dbReference>
<keyword evidence="6" id="KW-0472">Membrane</keyword>
<organism evidence="9 10">
    <name type="scientific">Aureimonas phyllosphaerae</name>
    <dbReference type="NCBI Taxonomy" id="1166078"/>
    <lineage>
        <taxon>Bacteria</taxon>
        <taxon>Pseudomonadati</taxon>
        <taxon>Pseudomonadota</taxon>
        <taxon>Alphaproteobacteria</taxon>
        <taxon>Hyphomicrobiales</taxon>
        <taxon>Aurantimonadaceae</taxon>
        <taxon>Aureimonas</taxon>
    </lineage>
</organism>
<dbReference type="EMBL" id="JACIDO010000003">
    <property type="protein sequence ID" value="MBB3935882.1"/>
    <property type="molecule type" value="Genomic_DNA"/>
</dbReference>
<gene>
    <name evidence="9" type="ORF">GGR05_002026</name>
</gene>
<evidence type="ECO:0000259" key="8">
    <source>
        <dbReference type="PROSITE" id="PS50885"/>
    </source>
</evidence>
<accession>A0A7W6FVC3</accession>
<sequence>MSIRALFIAFSLATTSLLAAFFASFYFYQKAGSDIVRTYERRYEAYQLADGFRQTSSELTRMVRTFVATGDRMYKEQYFKALEIRDGKAPTPIDYYTRPYWELVTTRGAQPRPDSDTMSLRNRMVQAGIQGDEFQLLDTAIERSNALVKLETDAMETLARPGLTASQRQQANGNLVSKSYHAAVASAMEPVDAFFAKLNERSSAEVAAATARQTTQFWLMLASSFALLVDLGLFGWLMMTRVVRGVGGLETAMGRVAAGDLDTAIGGIDRRDEVGAMARALEVFRSAATEKLRLTAEADAARRSQAASAERQHALDNAKADDLRAFVHAVEAGFARLSAGDLTVRMGEAVAPEFEPIRAQFNQSVAQLEATIGDVVQAVGAMRSGLSEITVAAGDLSQRTEQQAASLEETVAALGEVTRGVGETAARADAARQSASTACREAERGGEIVSRAVSAMAEIEQSSARIGNIIGVIDEIAFQTNLLALNAGVEAARAGEAGRGFAVVAQEVRGLAQRSAEAAKEIKALIEASGHQVGSGVELVSASGRSLEAIVAQVGGVAQSIAEMADAAREQAVSLREVSVAADQMDKVTQQNAAMVEETTAAAQALSGETEALAGLVSGFATGAGHHAAAMRPATSAAMKRAAMQPARPAGTRAHAGPASHAAHATSRPVAQMRTAGHGGAAPKAAAVEEGWEEF</sequence>
<dbReference type="GO" id="GO:0007165">
    <property type="term" value="P:signal transduction"/>
    <property type="evidence" value="ECO:0007669"/>
    <property type="project" value="UniProtKB-KW"/>
</dbReference>
<evidence type="ECO:0000256" key="2">
    <source>
        <dbReference type="ARBA" id="ARBA00022500"/>
    </source>
</evidence>
<dbReference type="GO" id="GO:0005886">
    <property type="term" value="C:plasma membrane"/>
    <property type="evidence" value="ECO:0007669"/>
    <property type="project" value="TreeGrafter"/>
</dbReference>
<protein>
    <submittedName>
        <fullName evidence="9">Methyl-accepting chemotaxis protein</fullName>
    </submittedName>
</protein>
<evidence type="ECO:0000256" key="1">
    <source>
        <dbReference type="ARBA" id="ARBA00004370"/>
    </source>
</evidence>